<dbReference type="EMBL" id="BMDS01000004">
    <property type="protein sequence ID" value="GGI63548.1"/>
    <property type="molecule type" value="Genomic_DNA"/>
</dbReference>
<keyword evidence="1" id="KW-0238">DNA-binding</keyword>
<dbReference type="Gene3D" id="1.10.1660.10">
    <property type="match status" value="1"/>
</dbReference>
<evidence type="ECO:0000259" key="2">
    <source>
        <dbReference type="PROSITE" id="PS50937"/>
    </source>
</evidence>
<evidence type="ECO:0000256" key="1">
    <source>
        <dbReference type="ARBA" id="ARBA00023125"/>
    </source>
</evidence>
<gene>
    <name evidence="3" type="ORF">GCM10011459_13820</name>
</gene>
<proteinExistence type="predicted"/>
<comment type="caution">
    <text evidence="3">The sequence shown here is derived from an EMBL/GenBank/DDBJ whole genome shotgun (WGS) entry which is preliminary data.</text>
</comment>
<dbReference type="Pfam" id="PF13411">
    <property type="entry name" value="MerR_1"/>
    <property type="match status" value="1"/>
</dbReference>
<sequence length="164" mass="19153">MRYSIGQVAEKLNLPTSTLRFYDKKGLLPFVDRDEAGRRSFKENDLNFLEVIECMKKCGMSISEIRHFIDLCMAGDVTLDARYDLLAKEEATVMKQIAELQEQLDFLHYKMWYFKTALEAGTEEIHMVDTDEGERVAPDIQEQYQEVLAKCHDIKELIDYQNNN</sequence>
<dbReference type="Proteomes" id="UP000603295">
    <property type="component" value="Unassembled WGS sequence"/>
</dbReference>
<dbReference type="PANTHER" id="PTHR30204:SF82">
    <property type="entry name" value="TRANSCRIPTIONAL REGULATOR, MERR FAMILY"/>
    <property type="match status" value="1"/>
</dbReference>
<dbReference type="RefSeq" id="WP_188357915.1">
    <property type="nucleotide sequence ID" value="NZ_BMDS01000004.1"/>
</dbReference>
<feature type="domain" description="HTH merR-type" evidence="2">
    <location>
        <begin position="1"/>
        <end position="71"/>
    </location>
</feature>
<reference evidence="4" key="1">
    <citation type="journal article" date="2019" name="Int. J. Syst. Evol. Microbiol.">
        <title>The Global Catalogue of Microorganisms (GCM) 10K type strain sequencing project: providing services to taxonomists for standard genome sequencing and annotation.</title>
        <authorList>
            <consortium name="The Broad Institute Genomics Platform"/>
            <consortium name="The Broad Institute Genome Sequencing Center for Infectious Disease"/>
            <person name="Wu L."/>
            <person name="Ma J."/>
        </authorList>
    </citation>
    <scope>NUCLEOTIDE SEQUENCE [LARGE SCALE GENOMIC DNA]</scope>
    <source>
        <strain evidence="4">CCM 8609</strain>
    </source>
</reference>
<evidence type="ECO:0000313" key="3">
    <source>
        <dbReference type="EMBL" id="GGI63548.1"/>
    </source>
</evidence>
<dbReference type="InterPro" id="IPR009061">
    <property type="entry name" value="DNA-bd_dom_put_sf"/>
</dbReference>
<dbReference type="InterPro" id="IPR047057">
    <property type="entry name" value="MerR_fam"/>
</dbReference>
<keyword evidence="4" id="KW-1185">Reference proteome</keyword>
<dbReference type="InterPro" id="IPR000551">
    <property type="entry name" value="MerR-type_HTH_dom"/>
</dbReference>
<name>A0ABQ2C753_9LACO</name>
<dbReference type="CDD" id="cd01109">
    <property type="entry name" value="HTH_YyaN"/>
    <property type="match status" value="1"/>
</dbReference>
<evidence type="ECO:0000313" key="4">
    <source>
        <dbReference type="Proteomes" id="UP000603295"/>
    </source>
</evidence>
<dbReference type="SUPFAM" id="SSF46955">
    <property type="entry name" value="Putative DNA-binding domain"/>
    <property type="match status" value="1"/>
</dbReference>
<protein>
    <submittedName>
        <fullName evidence="3">MerR family transcriptional regulator</fullName>
    </submittedName>
</protein>
<dbReference type="SMART" id="SM00422">
    <property type="entry name" value="HTH_MERR"/>
    <property type="match status" value="1"/>
</dbReference>
<accession>A0ABQ2C753</accession>
<dbReference type="PANTHER" id="PTHR30204">
    <property type="entry name" value="REDOX-CYCLING DRUG-SENSING TRANSCRIPTIONAL ACTIVATOR SOXR"/>
    <property type="match status" value="1"/>
</dbReference>
<dbReference type="PROSITE" id="PS50937">
    <property type="entry name" value="HTH_MERR_2"/>
    <property type="match status" value="1"/>
</dbReference>
<organism evidence="3 4">
    <name type="scientific">Limosilactobacillus caviae</name>
    <dbReference type="NCBI Taxonomy" id="1769424"/>
    <lineage>
        <taxon>Bacteria</taxon>
        <taxon>Bacillati</taxon>
        <taxon>Bacillota</taxon>
        <taxon>Bacilli</taxon>
        <taxon>Lactobacillales</taxon>
        <taxon>Lactobacillaceae</taxon>
        <taxon>Limosilactobacillus</taxon>
    </lineage>
</organism>